<feature type="region of interest" description="Disordered" evidence="1">
    <location>
        <begin position="70"/>
        <end position="92"/>
    </location>
</feature>
<dbReference type="Proteomes" id="UP001157418">
    <property type="component" value="Unassembled WGS sequence"/>
</dbReference>
<keyword evidence="3" id="KW-1185">Reference proteome</keyword>
<dbReference type="AlphaFoldDB" id="A0AAU9LWV0"/>
<evidence type="ECO:0000313" key="2">
    <source>
        <dbReference type="EMBL" id="CAH1420353.1"/>
    </source>
</evidence>
<feature type="region of interest" description="Disordered" evidence="1">
    <location>
        <begin position="30"/>
        <end position="58"/>
    </location>
</feature>
<evidence type="ECO:0000313" key="3">
    <source>
        <dbReference type="Proteomes" id="UP001157418"/>
    </source>
</evidence>
<proteinExistence type="predicted"/>
<name>A0AAU9LWV0_9ASTR</name>
<sequence length="92" mass="10301">MTKVLHLLLMEEWHQNLQFLFTGHVSVSSNNQNATPMQVDDQASRPSVNRNMSSSSSVPVSVHREFVFGASKNHTSQNDATPIQVDNQAAHW</sequence>
<gene>
    <name evidence="2" type="ORF">LVIROSA_LOCUS7827</name>
</gene>
<feature type="compositionally biased region" description="Low complexity" evidence="1">
    <location>
        <begin position="44"/>
        <end position="58"/>
    </location>
</feature>
<dbReference type="EMBL" id="CAKMRJ010001000">
    <property type="protein sequence ID" value="CAH1420353.1"/>
    <property type="molecule type" value="Genomic_DNA"/>
</dbReference>
<protein>
    <submittedName>
        <fullName evidence="2">Uncharacterized protein</fullName>
    </submittedName>
</protein>
<accession>A0AAU9LWV0</accession>
<evidence type="ECO:0000256" key="1">
    <source>
        <dbReference type="SAM" id="MobiDB-lite"/>
    </source>
</evidence>
<comment type="caution">
    <text evidence="2">The sequence shown here is derived from an EMBL/GenBank/DDBJ whole genome shotgun (WGS) entry which is preliminary data.</text>
</comment>
<feature type="compositionally biased region" description="Polar residues" evidence="1">
    <location>
        <begin position="72"/>
        <end position="92"/>
    </location>
</feature>
<reference evidence="2 3" key="1">
    <citation type="submission" date="2022-01" db="EMBL/GenBank/DDBJ databases">
        <authorList>
            <person name="Xiong W."/>
            <person name="Schranz E."/>
        </authorList>
    </citation>
    <scope>NUCLEOTIDE SEQUENCE [LARGE SCALE GENOMIC DNA]</scope>
</reference>
<organism evidence="2 3">
    <name type="scientific">Lactuca virosa</name>
    <dbReference type="NCBI Taxonomy" id="75947"/>
    <lineage>
        <taxon>Eukaryota</taxon>
        <taxon>Viridiplantae</taxon>
        <taxon>Streptophyta</taxon>
        <taxon>Embryophyta</taxon>
        <taxon>Tracheophyta</taxon>
        <taxon>Spermatophyta</taxon>
        <taxon>Magnoliopsida</taxon>
        <taxon>eudicotyledons</taxon>
        <taxon>Gunneridae</taxon>
        <taxon>Pentapetalae</taxon>
        <taxon>asterids</taxon>
        <taxon>campanulids</taxon>
        <taxon>Asterales</taxon>
        <taxon>Asteraceae</taxon>
        <taxon>Cichorioideae</taxon>
        <taxon>Cichorieae</taxon>
        <taxon>Lactucinae</taxon>
        <taxon>Lactuca</taxon>
    </lineage>
</organism>